<dbReference type="RefSeq" id="WP_052453263.1">
    <property type="nucleotide sequence ID" value="NZ_CP004393.1"/>
</dbReference>
<keyword evidence="1 4" id="KW-0732">Signal</keyword>
<dbReference type="PANTHER" id="PTHR37482">
    <property type="entry name" value="OUTER MEMBRANE PROTEIN ASSEMBLY FACTOR BAME"/>
    <property type="match status" value="1"/>
</dbReference>
<feature type="chain" id="PRO_5002115698" evidence="4">
    <location>
        <begin position="31"/>
        <end position="156"/>
    </location>
</feature>
<evidence type="ECO:0000313" key="7">
    <source>
        <dbReference type="Proteomes" id="UP000031521"/>
    </source>
</evidence>
<organism evidence="6 7">
    <name type="scientific">Celeribacter indicus</name>
    <dbReference type="NCBI Taxonomy" id="1208324"/>
    <lineage>
        <taxon>Bacteria</taxon>
        <taxon>Pseudomonadati</taxon>
        <taxon>Pseudomonadota</taxon>
        <taxon>Alphaproteobacteria</taxon>
        <taxon>Rhodobacterales</taxon>
        <taxon>Roseobacteraceae</taxon>
        <taxon>Celeribacter</taxon>
    </lineage>
</organism>
<feature type="signal peptide" evidence="4">
    <location>
        <begin position="1"/>
        <end position="30"/>
    </location>
</feature>
<dbReference type="InterPro" id="IPR007450">
    <property type="entry name" value="BamE_dom"/>
</dbReference>
<dbReference type="Gene3D" id="3.30.1450.10">
    <property type="match status" value="1"/>
</dbReference>
<evidence type="ECO:0000256" key="2">
    <source>
        <dbReference type="ARBA" id="ARBA00023136"/>
    </source>
</evidence>
<sequence length="156" mass="17165">MSARIFPQGAKSMAKAAIGIALALVLSACAAQYRNHGYVPTPDQLRTVNIGDTQEEVASAIGRPTTEGILDRSGWYYVRSRFRHLGAFEPKEVDRQVLAISFDGAGRVSNIERFGLEQGRVVVLDRRVTESNVQGITFLRQLFSNVGNITAEQLLQ</sequence>
<keyword evidence="3" id="KW-0998">Cell outer membrane</keyword>
<dbReference type="GO" id="GO:1990063">
    <property type="term" value="C:Bam protein complex"/>
    <property type="evidence" value="ECO:0007669"/>
    <property type="project" value="TreeGrafter"/>
</dbReference>
<dbReference type="PROSITE" id="PS51257">
    <property type="entry name" value="PROKAR_LIPOPROTEIN"/>
    <property type="match status" value="1"/>
</dbReference>
<name>A0A0B5E1V6_9RHOB</name>
<gene>
    <name evidence="6" type="ORF">P73_2675</name>
</gene>
<dbReference type="Proteomes" id="UP000031521">
    <property type="component" value="Chromosome"/>
</dbReference>
<dbReference type="GO" id="GO:0030674">
    <property type="term" value="F:protein-macromolecule adaptor activity"/>
    <property type="evidence" value="ECO:0007669"/>
    <property type="project" value="TreeGrafter"/>
</dbReference>
<evidence type="ECO:0000256" key="1">
    <source>
        <dbReference type="ARBA" id="ARBA00022729"/>
    </source>
</evidence>
<dbReference type="GO" id="GO:0051205">
    <property type="term" value="P:protein insertion into membrane"/>
    <property type="evidence" value="ECO:0007669"/>
    <property type="project" value="TreeGrafter"/>
</dbReference>
<proteinExistence type="predicted"/>
<keyword evidence="7" id="KW-1185">Reference proteome</keyword>
<dbReference type="PANTHER" id="PTHR37482:SF1">
    <property type="entry name" value="OUTER MEMBRANE PROTEIN ASSEMBLY FACTOR BAME"/>
    <property type="match status" value="1"/>
</dbReference>
<evidence type="ECO:0000259" key="5">
    <source>
        <dbReference type="Pfam" id="PF04355"/>
    </source>
</evidence>
<evidence type="ECO:0000313" key="6">
    <source>
        <dbReference type="EMBL" id="AJE47390.1"/>
    </source>
</evidence>
<dbReference type="EMBL" id="CP004393">
    <property type="protein sequence ID" value="AJE47390.1"/>
    <property type="molecule type" value="Genomic_DNA"/>
</dbReference>
<evidence type="ECO:0000256" key="3">
    <source>
        <dbReference type="ARBA" id="ARBA00023237"/>
    </source>
</evidence>
<accession>A0A0B5E1V6</accession>
<dbReference type="KEGG" id="cid:P73_2675"/>
<dbReference type="HOGENOM" id="CLU_104933_0_0_5"/>
<dbReference type="GO" id="GO:0043165">
    <property type="term" value="P:Gram-negative-bacterium-type cell outer membrane assembly"/>
    <property type="evidence" value="ECO:0007669"/>
    <property type="project" value="TreeGrafter"/>
</dbReference>
<dbReference type="Pfam" id="PF04355">
    <property type="entry name" value="BamE"/>
    <property type="match status" value="1"/>
</dbReference>
<protein>
    <submittedName>
        <fullName evidence="6">SmpA/OmlA domain-containing protein</fullName>
    </submittedName>
</protein>
<dbReference type="STRING" id="1208324.P73_2675"/>
<dbReference type="InterPro" id="IPR037873">
    <property type="entry name" value="BamE-like"/>
</dbReference>
<dbReference type="AlphaFoldDB" id="A0A0B5E1V6"/>
<keyword evidence="2" id="KW-0472">Membrane</keyword>
<evidence type="ECO:0000256" key="4">
    <source>
        <dbReference type="SAM" id="SignalP"/>
    </source>
</evidence>
<reference evidence="6 7" key="1">
    <citation type="journal article" date="2014" name="Int. J. Syst. Evol. Microbiol.">
        <title>Celeribacter indicus sp. nov., a polycyclic aromatic hydrocarbon-degrading bacterium from deep-sea sediment and reclassification of Huaishuia halophila as Celeribacter halophilus comb. nov.</title>
        <authorList>
            <person name="Lai Q."/>
            <person name="Cao J."/>
            <person name="Yuan J."/>
            <person name="Li F."/>
            <person name="Shao Z."/>
        </authorList>
    </citation>
    <scope>NUCLEOTIDE SEQUENCE [LARGE SCALE GENOMIC DNA]</scope>
    <source>
        <strain evidence="6">P73</strain>
    </source>
</reference>
<feature type="domain" description="Outer membrane protein assembly factor BamE" evidence="5">
    <location>
        <begin position="37"/>
        <end position="111"/>
    </location>
</feature>
<dbReference type="InterPro" id="IPR026592">
    <property type="entry name" value="BamE"/>
</dbReference>